<dbReference type="SUPFAM" id="SSF52540">
    <property type="entry name" value="P-loop containing nucleoside triphosphate hydrolases"/>
    <property type="match status" value="2"/>
</dbReference>
<keyword evidence="3" id="KW-0677">Repeat</keyword>
<feature type="domain" description="NB-ARC" evidence="9">
    <location>
        <begin position="359"/>
        <end position="517"/>
    </location>
</feature>
<dbReference type="GO" id="GO:0043531">
    <property type="term" value="F:ADP binding"/>
    <property type="evidence" value="ECO:0007669"/>
    <property type="project" value="InterPro"/>
</dbReference>
<sequence length="2035" mass="229952">MADIVITVVGKLAEYTVAPVMRQFGYLINYKSNVKDLREKVTSLTAKREGVLQRVDTANRNLEAILPEVQNWLERVDQTIKEKETCFEEGRVAKATTCCSSNGWCPNLKVRHSLSRTAKKMAPNVDHLITDGNFTTITCRAPPRKIDYPAIQYPGDSTEAPAKGASSSSGTSDPAKPPAPMDLSERLKYRLPYTKDLLTALQDDKISMIGISGTIRVIDTVTTKEFMKRMKQKKLFEEVAMAVVSQDPDLERIQGEIAEMLDLKLENGSLVERAERLRAVLQASDSKKILVILTDICEIPDLEAIGISRVDIKKSCKIMLISQLSNVFGEMGTQSNFKLLSQSTPRARPVEFESRISVIRDVMDALTDDESNPIVICGMGGIGKTTLVMEIAAKASEVDLFDHVVIAEFTQEPDLIKIQCKIANALDLELKAEDERVAKLRERLSMDTKKVLVILDNFWGQLDLWELGIPISRDPKSCKLLVSSRNQDIFKDMKTKKNFLIGSLLKHDAWSLFKKVAGCSIESDSELRPIAEQVLDECDGLPVAISTVGRALQDEKIPVWRNAVRQLRMACPKDVPGVIEHVYGKIEFSYECLPSEEAKSCFLLCCIFPEGEEFPIEFLVMFAIGLGLFKDIDSISGARNYVITVVETLKCRSLLLDGDGKDCFRMHDVVRDVAVYIASKELAQKKSDKLERRYMERGGVELNDWLKSSSLRADMSTTELLVLGPTDGIELDLPATIFDGMENLKVLMIWCSILPSLSLLKNLQTLSLGCCRRNIDVIGELRSLMILRLYGSGIKQLPDTFKNLSNLRLLNLTGCTELKVISPGVISSLSRLEELYMPNNFHGWLVEKLGSTETINWISQLKVDAQPEEVDRWKKFNRLAVERLASAETTTDQVSQLEDEESSESEELDFLGYLFAEYVRDLKGDYDDLTRWAKSMDWRVGLLSELLSLSRLTTLEVVLPPIEILRTSKLFHKLERFKISIGWDEHEDLEDLEGNYLRVYSLDGSSLADTEISLLLRKTNQLELKMKNLRDPLNVLDVNCCANLESLALKDCDSLDYLIDMTLKQDTPRSVFPVLNYLEINGARRLKEIFHGDLPLGSLQKLERLTLRDCKSLEAIFALEGSEHHVKEINFPSLTKLELKGLPSFTFQSLDLNCCANLESLTLKDYDSLEYLIDMTLKQDTPRSVFPVLNYLEINRARRLKEIFHGEMPLGSLQKLERLTLWDCKSLEAIFAMEGSGHHVKEINFLCLTKLELKGLPSFTFQSLDLNCCANLKSLTLKDCDSLEYLIDMTLKQDTPRSVFPVLNYLEINRARRMKEIFHGEMPLGSLQKLERLTLGDCKSLEAIFAMEGSGHHVKEINFLCLTKLELKGLPSFTFQSLDLNCCANLKSLTLKDCDSLEYLIDMTLKQDTPRSVFPVLNYLEINGARRLKEIFHGELPLGSLQKLERLTLRDCQSLEAIFALEGSGHHVKEINFLCLTKLELKGLPSFTCQSLDLNCCANLESLTLKNCDSLEYLIDMTLKQDNPRSVFPVLNYLEINRARRLKEIFHGDLPLGSLQKLERLTLRDCQSLEEIFALEGSGHHVKEINFLCLTKLELKGLPSFTFQSLDLNCCANLESLTLEDCDSLECLIDQTLKQDTPRSVFPVLNYLEINGARRLKEIFHGDLPLGSLQKLERLLLQNLPALTTIWTIGSQSRWLGDLAAVYDISIWDCQSLEAIFALEGSGHHVKEINFLSLRRLKLKGLPSFTGMSKSTCKGMERQLEVSSLHHNSLTVEHSLFSDPKVVFPVLESLNISRLGNLKEIWNSRLSPNSFSELTTLTVKDCDKLLHLVPTQMQNRLQRLEYIKVRNCSSLEEIFEVGRLTVNEGNASISQSDKIPSNISQSDQGMQINDIMDFKQSCQGFQNLTVLVVRSCGSLRYLLSPSIARGLVKLGYLDIRSCENIEAIVAADEGEETENESMLPQLYYLHLGDLPNLGSFSQGKYTFDWPRVRRIKIKKCNKMNNFCSGSLSIRREVKIIVRDSGENLEQELNDSKKES</sequence>
<dbReference type="Pfam" id="PF23247">
    <property type="entry name" value="LRR_RPS2"/>
    <property type="match status" value="5"/>
</dbReference>
<accession>A0A2P6PTN8</accession>
<feature type="coiled-coil region" evidence="7">
    <location>
        <begin position="27"/>
        <end position="54"/>
    </location>
</feature>
<feature type="region of interest" description="Disordered" evidence="8">
    <location>
        <begin position="151"/>
        <end position="182"/>
    </location>
</feature>
<dbReference type="InterPro" id="IPR036388">
    <property type="entry name" value="WH-like_DNA-bd_sf"/>
</dbReference>
<dbReference type="GO" id="GO:0005524">
    <property type="term" value="F:ATP binding"/>
    <property type="evidence" value="ECO:0007669"/>
    <property type="project" value="UniProtKB-KW"/>
</dbReference>
<keyword evidence="12" id="KW-1185">Reference proteome</keyword>
<feature type="domain" description="Disease resistance protein At4g27190-like leucine-rich repeats" evidence="10">
    <location>
        <begin position="1788"/>
        <end position="1939"/>
    </location>
</feature>
<dbReference type="InterPro" id="IPR027417">
    <property type="entry name" value="P-loop_NTPase"/>
</dbReference>
<dbReference type="Pfam" id="PF13855">
    <property type="entry name" value="LRR_8"/>
    <property type="match status" value="1"/>
</dbReference>
<dbReference type="InterPro" id="IPR002182">
    <property type="entry name" value="NB-ARC"/>
</dbReference>
<feature type="domain" description="NB-ARC" evidence="9">
    <location>
        <begin position="200"/>
        <end position="335"/>
    </location>
</feature>
<evidence type="ECO:0000256" key="8">
    <source>
        <dbReference type="SAM" id="MobiDB-lite"/>
    </source>
</evidence>
<dbReference type="Gene3D" id="3.80.10.10">
    <property type="entry name" value="Ribonuclease Inhibitor"/>
    <property type="match status" value="7"/>
</dbReference>
<dbReference type="InterPro" id="IPR032675">
    <property type="entry name" value="LRR_dom_sf"/>
</dbReference>
<dbReference type="PANTHER" id="PTHR33463">
    <property type="entry name" value="NB-ARC DOMAIN-CONTAINING PROTEIN-RELATED"/>
    <property type="match status" value="1"/>
</dbReference>
<proteinExistence type="inferred from homology"/>
<comment type="caution">
    <text evidence="11">The sequence shown here is derived from an EMBL/GenBank/DDBJ whole genome shotgun (WGS) entry which is preliminary data.</text>
</comment>
<evidence type="ECO:0000259" key="9">
    <source>
        <dbReference type="Pfam" id="PF00931"/>
    </source>
</evidence>
<dbReference type="InterPro" id="IPR057135">
    <property type="entry name" value="At4g27190-like_LRR"/>
</dbReference>
<evidence type="ECO:0000256" key="3">
    <source>
        <dbReference type="ARBA" id="ARBA00022737"/>
    </source>
</evidence>
<dbReference type="InterPro" id="IPR001611">
    <property type="entry name" value="Leu-rich_rpt"/>
</dbReference>
<keyword evidence="4" id="KW-0547">Nucleotide-binding</keyword>
<dbReference type="InterPro" id="IPR042197">
    <property type="entry name" value="Apaf_helical"/>
</dbReference>
<evidence type="ECO:0000256" key="7">
    <source>
        <dbReference type="SAM" id="Coils"/>
    </source>
</evidence>
<feature type="domain" description="Disease resistance protein At4g27190-like leucine-rich repeats" evidence="10">
    <location>
        <begin position="1524"/>
        <end position="1631"/>
    </location>
</feature>
<keyword evidence="2" id="KW-0433">Leucine-rich repeat</keyword>
<dbReference type="EMBL" id="PDCK01000044">
    <property type="protein sequence ID" value="PRQ25300.1"/>
    <property type="molecule type" value="Genomic_DNA"/>
</dbReference>
<keyword evidence="7" id="KW-0175">Coiled coil</keyword>
<dbReference type="GO" id="GO:0016787">
    <property type="term" value="F:hydrolase activity"/>
    <property type="evidence" value="ECO:0007669"/>
    <property type="project" value="UniProtKB-KW"/>
</dbReference>
<organism evidence="11 12">
    <name type="scientific">Rosa chinensis</name>
    <name type="common">China rose</name>
    <dbReference type="NCBI Taxonomy" id="74649"/>
    <lineage>
        <taxon>Eukaryota</taxon>
        <taxon>Viridiplantae</taxon>
        <taxon>Streptophyta</taxon>
        <taxon>Embryophyta</taxon>
        <taxon>Tracheophyta</taxon>
        <taxon>Spermatophyta</taxon>
        <taxon>Magnoliopsida</taxon>
        <taxon>eudicotyledons</taxon>
        <taxon>Gunneridae</taxon>
        <taxon>Pentapetalae</taxon>
        <taxon>rosids</taxon>
        <taxon>fabids</taxon>
        <taxon>Rosales</taxon>
        <taxon>Rosaceae</taxon>
        <taxon>Rosoideae</taxon>
        <taxon>Rosoideae incertae sedis</taxon>
        <taxon>Rosa</taxon>
    </lineage>
</organism>
<dbReference type="GO" id="GO:0006952">
    <property type="term" value="P:defense response"/>
    <property type="evidence" value="ECO:0007669"/>
    <property type="project" value="UniProtKB-KW"/>
</dbReference>
<evidence type="ECO:0000259" key="10">
    <source>
        <dbReference type="Pfam" id="PF23247"/>
    </source>
</evidence>
<dbReference type="Gene3D" id="1.10.10.10">
    <property type="entry name" value="Winged helix-like DNA-binding domain superfamily/Winged helix DNA-binding domain"/>
    <property type="match status" value="1"/>
</dbReference>
<dbReference type="Gene3D" id="1.10.8.430">
    <property type="entry name" value="Helical domain of apoptotic protease-activating factors"/>
    <property type="match status" value="1"/>
</dbReference>
<name>A0A2P6PTN8_ROSCH</name>
<evidence type="ECO:0000256" key="2">
    <source>
        <dbReference type="ARBA" id="ARBA00022614"/>
    </source>
</evidence>
<evidence type="ECO:0000256" key="6">
    <source>
        <dbReference type="ARBA" id="ARBA00022840"/>
    </source>
</evidence>
<feature type="domain" description="Disease resistance protein At4g27190-like leucine-rich repeats" evidence="10">
    <location>
        <begin position="1295"/>
        <end position="1407"/>
    </location>
</feature>
<evidence type="ECO:0000256" key="5">
    <source>
        <dbReference type="ARBA" id="ARBA00022821"/>
    </source>
</evidence>
<keyword evidence="5" id="KW-0611">Plant defense</keyword>
<dbReference type="Proteomes" id="UP000238479">
    <property type="component" value="Chromosome 6"/>
</dbReference>
<reference evidence="11 12" key="1">
    <citation type="journal article" date="2018" name="Nat. Genet.">
        <title>The Rosa genome provides new insights in the design of modern roses.</title>
        <authorList>
            <person name="Bendahmane M."/>
        </authorList>
    </citation>
    <scope>NUCLEOTIDE SEQUENCE [LARGE SCALE GENOMIC DNA]</scope>
    <source>
        <strain evidence="12">cv. Old Blush</strain>
    </source>
</reference>
<dbReference type="PANTHER" id="PTHR33463:SF203">
    <property type="entry name" value="AAA+ ATPASE DOMAIN-CONTAINING PROTEIN"/>
    <property type="match status" value="1"/>
</dbReference>
<gene>
    <name evidence="11" type="ORF">RchiOBHm_Chr6g0282051</name>
</gene>
<dbReference type="OMA" id="YLIDMTL"/>
<dbReference type="Pfam" id="PF00931">
    <property type="entry name" value="NB-ARC"/>
    <property type="match status" value="2"/>
</dbReference>
<evidence type="ECO:0000313" key="12">
    <source>
        <dbReference type="Proteomes" id="UP000238479"/>
    </source>
</evidence>
<dbReference type="Gramene" id="PRQ25300">
    <property type="protein sequence ID" value="PRQ25300"/>
    <property type="gene ID" value="RchiOBHm_Chr6g0282051"/>
</dbReference>
<evidence type="ECO:0000256" key="4">
    <source>
        <dbReference type="ARBA" id="ARBA00022741"/>
    </source>
</evidence>
<feature type="domain" description="Disease resistance protein At4g27190-like leucine-rich repeats" evidence="10">
    <location>
        <begin position="1169"/>
        <end position="1292"/>
    </location>
</feature>
<keyword evidence="6" id="KW-0067">ATP-binding</keyword>
<protein>
    <submittedName>
        <fullName evidence="11">Putative P-loop containing nucleoside triphosphate hydrolase, leucine-rich repeat domain, L</fullName>
    </submittedName>
</protein>
<evidence type="ECO:0000256" key="1">
    <source>
        <dbReference type="ARBA" id="ARBA00008894"/>
    </source>
</evidence>
<comment type="similarity">
    <text evidence="1">Belongs to the disease resistance NB-LRR family.</text>
</comment>
<dbReference type="PRINTS" id="PR00364">
    <property type="entry name" value="DISEASERSIST"/>
</dbReference>
<dbReference type="SUPFAM" id="SSF52058">
    <property type="entry name" value="L domain-like"/>
    <property type="match status" value="3"/>
</dbReference>
<dbReference type="InterPro" id="IPR050905">
    <property type="entry name" value="Plant_NBS-LRR"/>
</dbReference>
<dbReference type="OrthoDB" id="1747797at2759"/>
<keyword evidence="11" id="KW-0378">Hydrolase</keyword>
<dbReference type="Gene3D" id="3.40.50.300">
    <property type="entry name" value="P-loop containing nucleotide triphosphate hydrolases"/>
    <property type="match status" value="2"/>
</dbReference>
<feature type="domain" description="Disease resistance protein At4g27190-like leucine-rich repeats" evidence="10">
    <location>
        <begin position="1409"/>
        <end position="1520"/>
    </location>
</feature>
<evidence type="ECO:0000313" key="11">
    <source>
        <dbReference type="EMBL" id="PRQ25300.1"/>
    </source>
</evidence>